<dbReference type="Pfam" id="PF15609">
    <property type="entry name" value="PRTase_2"/>
    <property type="match status" value="1"/>
</dbReference>
<evidence type="ECO:0000313" key="5">
    <source>
        <dbReference type="Proteomes" id="UP000298246"/>
    </source>
</evidence>
<dbReference type="InterPro" id="IPR000836">
    <property type="entry name" value="PRTase_dom"/>
</dbReference>
<feature type="domain" description="Orotate phosphoribosyltransferase-like" evidence="3">
    <location>
        <begin position="46"/>
        <end position="314"/>
    </location>
</feature>
<name>A0A4Y8PWS5_9BACL</name>
<accession>A0A4Y8PWS5</accession>
<keyword evidence="5" id="KW-1185">Reference proteome</keyword>
<protein>
    <recommendedName>
        <fullName evidence="6">Phosphoribosyltransferase</fullName>
    </recommendedName>
</protein>
<evidence type="ECO:0000259" key="2">
    <source>
        <dbReference type="Pfam" id="PF12500"/>
    </source>
</evidence>
<organism evidence="4 5">
    <name type="scientific">Paenibacillus athensensis</name>
    <dbReference type="NCBI Taxonomy" id="1967502"/>
    <lineage>
        <taxon>Bacteria</taxon>
        <taxon>Bacillati</taxon>
        <taxon>Bacillota</taxon>
        <taxon>Bacilli</taxon>
        <taxon>Bacillales</taxon>
        <taxon>Paenibacillaceae</taxon>
        <taxon>Paenibacillus</taxon>
    </lineage>
</organism>
<feature type="domain" description="TRSP" evidence="2">
    <location>
        <begin position="417"/>
        <end position="539"/>
    </location>
</feature>
<evidence type="ECO:0008006" key="6">
    <source>
        <dbReference type="Google" id="ProtNLM"/>
    </source>
</evidence>
<feature type="compositionally biased region" description="Low complexity" evidence="1">
    <location>
        <begin position="319"/>
        <end position="336"/>
    </location>
</feature>
<dbReference type="AlphaFoldDB" id="A0A4Y8PWS5"/>
<feature type="compositionally biased region" description="Basic and acidic residues" evidence="1">
    <location>
        <begin position="114"/>
        <end position="130"/>
    </location>
</feature>
<evidence type="ECO:0000259" key="3">
    <source>
        <dbReference type="Pfam" id="PF15609"/>
    </source>
</evidence>
<dbReference type="InterPro" id="IPR041688">
    <property type="entry name" value="PRTase_2"/>
</dbReference>
<feature type="region of interest" description="Disordered" evidence="1">
    <location>
        <begin position="319"/>
        <end position="379"/>
    </location>
</feature>
<gene>
    <name evidence="4" type="ORF">B5M42_17355</name>
</gene>
<dbReference type="InterPro" id="IPR022537">
    <property type="entry name" value="TRSP_dom"/>
</dbReference>
<dbReference type="Proteomes" id="UP000298246">
    <property type="component" value="Unassembled WGS sequence"/>
</dbReference>
<comment type="caution">
    <text evidence="4">The sequence shown here is derived from an EMBL/GenBank/DDBJ whole genome shotgun (WGS) entry which is preliminary data.</text>
</comment>
<sequence>MGCCMNNSILSLSSPSTSTSTFRILGDLQVGLRVTANPYGLPLDALFALAARMNKKRGFLFVSKLLGKHIPVAPHTPLLAGAALALLLAGELGLATGLAMTGMQSGEATDEPAADSRIEAEERSRERRLQDSQASPKSGEPELLERLLQLTVAGLVDPAQAEDAYRAIIDSALLPAEPVKFIGFAETATALGHSMYQAFAGGCTYIHTTRELLPERKSLLNFEEEHSHATTHRCYAADPGVLDGEAPVVLVDDEMTTGRTALNIIRDIHRQYPRRTYYVAALLDWRTAEDERRFADLVDELGVTIKPLSLIKGELSAAGLPPDTGGGPLTAAQMDGAAGGAGAERGARLDGGAAEEAGTGSGPDAAAASTPEEAGRGDQRRYGDVQVLRLEHPFAQVAAVSADGAGVTNAAPYLTCTGRFGLDASSLIATDRFVLHAAEALRAHRSGGPLLCMGTGEFMYIPLRIAALLGEDVSFQSTTRSPIYPHDQPGYGVRSGFTYASPEDPEVRHFMYNIAPGQYDELFVFMEREVDEARLAPMREVLQRLGIPRVIIIVFTGTCEKREG</sequence>
<evidence type="ECO:0000256" key="1">
    <source>
        <dbReference type="SAM" id="MobiDB-lite"/>
    </source>
</evidence>
<dbReference type="Pfam" id="PF12500">
    <property type="entry name" value="TRSP"/>
    <property type="match status" value="1"/>
</dbReference>
<feature type="region of interest" description="Disordered" evidence="1">
    <location>
        <begin position="103"/>
        <end position="140"/>
    </location>
</feature>
<proteinExistence type="predicted"/>
<evidence type="ECO:0000313" key="4">
    <source>
        <dbReference type="EMBL" id="TFE85517.1"/>
    </source>
</evidence>
<dbReference type="InterPro" id="IPR029057">
    <property type="entry name" value="PRTase-like"/>
</dbReference>
<dbReference type="CDD" id="cd06223">
    <property type="entry name" value="PRTases_typeI"/>
    <property type="match status" value="1"/>
</dbReference>
<reference evidence="4 5" key="1">
    <citation type="submission" date="2017-03" db="EMBL/GenBank/DDBJ databases">
        <title>Isolation of Levoglucosan Utilizing Bacteria.</title>
        <authorList>
            <person name="Arya A.S."/>
        </authorList>
    </citation>
    <scope>NUCLEOTIDE SEQUENCE [LARGE SCALE GENOMIC DNA]</scope>
    <source>
        <strain evidence="4 5">MEC069</strain>
    </source>
</reference>
<dbReference type="EMBL" id="MYFO01000025">
    <property type="protein sequence ID" value="TFE85517.1"/>
    <property type="molecule type" value="Genomic_DNA"/>
</dbReference>
<dbReference type="SUPFAM" id="SSF53271">
    <property type="entry name" value="PRTase-like"/>
    <property type="match status" value="1"/>
</dbReference>